<evidence type="ECO:0000259" key="3">
    <source>
        <dbReference type="SMART" id="SM00507"/>
    </source>
</evidence>
<protein>
    <submittedName>
        <fullName evidence="4">HNH endonuclease</fullName>
    </submittedName>
</protein>
<dbReference type="InterPro" id="IPR003870">
    <property type="entry name" value="DUF222"/>
</dbReference>
<dbReference type="Gene3D" id="1.10.30.50">
    <property type="match status" value="1"/>
</dbReference>
<dbReference type="Proteomes" id="UP000236318">
    <property type="component" value="Unassembled WGS sequence"/>
</dbReference>
<dbReference type="InterPro" id="IPR002711">
    <property type="entry name" value="HNH"/>
</dbReference>
<dbReference type="Pfam" id="PF01844">
    <property type="entry name" value="HNH"/>
    <property type="match status" value="1"/>
</dbReference>
<gene>
    <name evidence="4" type="ORF">MAAFP003_1850</name>
</gene>
<dbReference type="SMART" id="SM00507">
    <property type="entry name" value="HNHc"/>
    <property type="match status" value="1"/>
</dbReference>
<accession>A0A2K4Y8R0</accession>
<keyword evidence="4" id="KW-0378">Hydrolase</keyword>
<evidence type="ECO:0000313" key="4">
    <source>
        <dbReference type="EMBL" id="SOX53180.1"/>
    </source>
</evidence>
<dbReference type="OrthoDB" id="4419061at2"/>
<keyword evidence="5" id="KW-1185">Reference proteome</keyword>
<evidence type="ECO:0000256" key="2">
    <source>
        <dbReference type="SAM" id="MobiDB-lite"/>
    </source>
</evidence>
<keyword evidence="4" id="KW-0540">Nuclease</keyword>
<keyword evidence="4" id="KW-0255">Endonuclease</keyword>
<dbReference type="GO" id="GO:0004519">
    <property type="term" value="F:endonuclease activity"/>
    <property type="evidence" value="ECO:0007669"/>
    <property type="project" value="UniProtKB-KW"/>
</dbReference>
<feature type="domain" description="HNH nuclease" evidence="3">
    <location>
        <begin position="354"/>
        <end position="406"/>
    </location>
</feature>
<name>A0A2K4Y8R0_9MYCO</name>
<dbReference type="GO" id="GO:0008270">
    <property type="term" value="F:zinc ion binding"/>
    <property type="evidence" value="ECO:0007669"/>
    <property type="project" value="InterPro"/>
</dbReference>
<sequence>MYSIEVGTEVAAALDALDAGDAAISALDFEVLSPTVRLRVLERMEASRRRQIALSHDIIARLSDEEPARVGGPIHQVIADCLRISYAEARRRVKDAEQLSGRTTLTGADLPPELPATATVWREGRLDAQHLRVIQAFVRDLPEATPADEVEDAERFLARQATKLRPDQLQRAAYRIALHINPDGKFSDADRARRRGFAWCGQRSDGMSIGKLIASPELRANLEAWFARFAAPGMCNPDDEYPCTTGEPAEAGVGRDARTPGQRQHDALNALVRGQLGDPKLGQHNGLPVSVIVSTTLQELTTGAGRAVTGGGTLLPMRDVIRMAGHAYHYLAVFDDHQSRPLYLGRSRRVATPDQRVVLYAKDRGCTHPGCDAAGYWCEVHHIEEWAGGGATDVDNLTFACRPHHKLAGIGWRTRKSANGRTEWIPPPQFESGPRTNDYHHPERVLGDDATA</sequence>
<dbReference type="RefSeq" id="WP_096286272.1">
    <property type="nucleotide sequence ID" value="NZ_FXEG02000002.1"/>
</dbReference>
<organism evidence="4 5">
    <name type="scientific">Mycobacterium ahvazicum</name>
    <dbReference type="NCBI Taxonomy" id="1964395"/>
    <lineage>
        <taxon>Bacteria</taxon>
        <taxon>Bacillati</taxon>
        <taxon>Actinomycetota</taxon>
        <taxon>Actinomycetes</taxon>
        <taxon>Mycobacteriales</taxon>
        <taxon>Mycobacteriaceae</taxon>
        <taxon>Mycobacterium</taxon>
        <taxon>Mycobacterium simiae complex</taxon>
    </lineage>
</organism>
<dbReference type="InterPro" id="IPR003615">
    <property type="entry name" value="HNH_nuc"/>
</dbReference>
<dbReference type="Pfam" id="PF02720">
    <property type="entry name" value="DUF222"/>
    <property type="match status" value="1"/>
</dbReference>
<dbReference type="GO" id="GO:0003676">
    <property type="term" value="F:nucleic acid binding"/>
    <property type="evidence" value="ECO:0007669"/>
    <property type="project" value="InterPro"/>
</dbReference>
<proteinExistence type="inferred from homology"/>
<feature type="compositionally biased region" description="Basic and acidic residues" evidence="2">
    <location>
        <begin position="437"/>
        <end position="452"/>
    </location>
</feature>
<comment type="caution">
    <text evidence="4">The sequence shown here is derived from an EMBL/GenBank/DDBJ whole genome shotgun (WGS) entry which is preliminary data.</text>
</comment>
<evidence type="ECO:0000313" key="5">
    <source>
        <dbReference type="Proteomes" id="UP000236318"/>
    </source>
</evidence>
<comment type="similarity">
    <text evidence="1">Belongs to the Rv1128c/1148c/1588c/1702c/1945/3466 family.</text>
</comment>
<dbReference type="EMBL" id="FXEG02000002">
    <property type="protein sequence ID" value="SOX53180.1"/>
    <property type="molecule type" value="Genomic_DNA"/>
</dbReference>
<reference evidence="4" key="1">
    <citation type="submission" date="2018-01" db="EMBL/GenBank/DDBJ databases">
        <authorList>
            <consortium name="Urmite Genomes"/>
        </authorList>
    </citation>
    <scope>NUCLEOTIDE SEQUENCE [LARGE SCALE GENOMIC DNA]</scope>
    <source>
        <strain evidence="4">AFP003</strain>
    </source>
</reference>
<dbReference type="AlphaFoldDB" id="A0A2K4Y8R0"/>
<dbReference type="CDD" id="cd00085">
    <property type="entry name" value="HNHc"/>
    <property type="match status" value="1"/>
</dbReference>
<feature type="region of interest" description="Disordered" evidence="2">
    <location>
        <begin position="418"/>
        <end position="452"/>
    </location>
</feature>
<evidence type="ECO:0000256" key="1">
    <source>
        <dbReference type="ARBA" id="ARBA00023450"/>
    </source>
</evidence>